<keyword evidence="1" id="KW-0812">Transmembrane</keyword>
<keyword evidence="3" id="KW-1185">Reference proteome</keyword>
<protein>
    <submittedName>
        <fullName evidence="2">DUF2929 family protein</fullName>
    </submittedName>
</protein>
<sequence length="58" mass="6272">MRIIVSAIWAFLLSFLVTYVLSNMAGESFEIGSVLILAVIFLVAIIALGEGGLRQKSE</sequence>
<gene>
    <name evidence="2" type="ORF">FN924_06100</name>
</gene>
<proteinExistence type="predicted"/>
<feature type="transmembrane region" description="Helical" evidence="1">
    <location>
        <begin position="32"/>
        <end position="53"/>
    </location>
</feature>
<dbReference type="Proteomes" id="UP000315215">
    <property type="component" value="Chromosome"/>
</dbReference>
<dbReference type="OrthoDB" id="2440739at2"/>
<evidence type="ECO:0000313" key="3">
    <source>
        <dbReference type="Proteomes" id="UP000315215"/>
    </source>
</evidence>
<dbReference type="AlphaFoldDB" id="A0A516KEH1"/>
<dbReference type="KEGG" id="aqt:FN924_06100"/>
<dbReference type="Pfam" id="PF11151">
    <property type="entry name" value="DUF2929"/>
    <property type="match status" value="1"/>
</dbReference>
<name>A0A516KEH1_9BACI</name>
<dbReference type="RefSeq" id="WP_143892697.1">
    <property type="nucleotide sequence ID" value="NZ_CP041666.1"/>
</dbReference>
<reference evidence="2 3" key="1">
    <citation type="submission" date="2019-07" db="EMBL/GenBank/DDBJ databases">
        <authorList>
            <person name="Li J."/>
        </authorList>
    </citation>
    <scope>NUCLEOTIDE SEQUENCE [LARGE SCALE GENOMIC DNA]</scope>
    <source>
        <strain evidence="2 3">TKL69</strain>
    </source>
</reference>
<dbReference type="InterPro" id="IPR021324">
    <property type="entry name" value="DUF2929"/>
</dbReference>
<organism evidence="2 3">
    <name type="scientific">Radiobacillus deserti</name>
    <dbReference type="NCBI Taxonomy" id="2594883"/>
    <lineage>
        <taxon>Bacteria</taxon>
        <taxon>Bacillati</taxon>
        <taxon>Bacillota</taxon>
        <taxon>Bacilli</taxon>
        <taxon>Bacillales</taxon>
        <taxon>Bacillaceae</taxon>
        <taxon>Radiobacillus</taxon>
    </lineage>
</organism>
<dbReference type="EMBL" id="CP041666">
    <property type="protein sequence ID" value="QDP39780.1"/>
    <property type="molecule type" value="Genomic_DNA"/>
</dbReference>
<evidence type="ECO:0000256" key="1">
    <source>
        <dbReference type="SAM" id="Phobius"/>
    </source>
</evidence>
<keyword evidence="1" id="KW-1133">Transmembrane helix</keyword>
<keyword evidence="1" id="KW-0472">Membrane</keyword>
<evidence type="ECO:0000313" key="2">
    <source>
        <dbReference type="EMBL" id="QDP39780.1"/>
    </source>
</evidence>
<accession>A0A516KEH1</accession>